<reference evidence="1" key="1">
    <citation type="submission" date="2023-06" db="EMBL/GenBank/DDBJ databases">
        <title>Genome-scale phylogeny and comparative genomics of the fungal order Sordariales.</title>
        <authorList>
            <consortium name="Lawrence Berkeley National Laboratory"/>
            <person name="Hensen N."/>
            <person name="Bonometti L."/>
            <person name="Westerberg I."/>
            <person name="Brannstrom I.O."/>
            <person name="Guillou S."/>
            <person name="Cros-Aarteil S."/>
            <person name="Calhoun S."/>
            <person name="Haridas S."/>
            <person name="Kuo A."/>
            <person name="Mondo S."/>
            <person name="Pangilinan J."/>
            <person name="Riley R."/>
            <person name="Labutti K."/>
            <person name="Andreopoulos B."/>
            <person name="Lipzen A."/>
            <person name="Chen C."/>
            <person name="Yanf M."/>
            <person name="Daum C."/>
            <person name="Ng V."/>
            <person name="Clum A."/>
            <person name="Steindorff A."/>
            <person name="Ohm R."/>
            <person name="Martin F."/>
            <person name="Silar P."/>
            <person name="Natvig D."/>
            <person name="Lalanne C."/>
            <person name="Gautier V."/>
            <person name="Ament-Velasquez S.L."/>
            <person name="Kruys A."/>
            <person name="Hutchinson M.I."/>
            <person name="Powell A.J."/>
            <person name="Barry K."/>
            <person name="Miller A.N."/>
            <person name="Grigoriev I.V."/>
            <person name="Debuchy R."/>
            <person name="Gladieux P."/>
            <person name="Thoren M.H."/>
            <person name="Johannesson H."/>
        </authorList>
    </citation>
    <scope>NUCLEOTIDE SEQUENCE</scope>
    <source>
        <strain evidence="1">CBS 606.72</strain>
    </source>
</reference>
<protein>
    <submittedName>
        <fullName evidence="1">Uncharacterized protein</fullName>
    </submittedName>
</protein>
<keyword evidence="2" id="KW-1185">Reference proteome</keyword>
<proteinExistence type="predicted"/>
<organism evidence="1 2">
    <name type="scientific">Immersiella caudata</name>
    <dbReference type="NCBI Taxonomy" id="314043"/>
    <lineage>
        <taxon>Eukaryota</taxon>
        <taxon>Fungi</taxon>
        <taxon>Dikarya</taxon>
        <taxon>Ascomycota</taxon>
        <taxon>Pezizomycotina</taxon>
        <taxon>Sordariomycetes</taxon>
        <taxon>Sordariomycetidae</taxon>
        <taxon>Sordariales</taxon>
        <taxon>Lasiosphaeriaceae</taxon>
        <taxon>Immersiella</taxon>
    </lineage>
</organism>
<sequence length="315" mass="34801">MSDYEDPSEFEDSEDEQQIQALEALEKSAEASFDLGLFNDGDLDSGFHTKNDSEDPFQRSNVTQRKGAVDVKCSVIDIIHGRWGTDEPNARATLVVLLFRFDPRRRSRRIASAQLQFSFFDSKKRSRLNPEVVDISFNESLSLVPTKRTESVKTGGEGSAGAGVLGAELSAKISWEKTVEQELTDATHVVGSIDRLGASVGSDNSASWTLTENEAQKSGIPAAMRVGILLKRQTDDDFECGVKIETEVDFKTRIEQLFGRREADDPILFRTDLKPTNKLQVYDAENLGGFDVATVEDVVFTKIRGGAIKKSHGDD</sequence>
<evidence type="ECO:0000313" key="2">
    <source>
        <dbReference type="Proteomes" id="UP001175000"/>
    </source>
</evidence>
<evidence type="ECO:0000313" key="1">
    <source>
        <dbReference type="EMBL" id="KAK0632449.1"/>
    </source>
</evidence>
<comment type="caution">
    <text evidence="1">The sequence shown here is derived from an EMBL/GenBank/DDBJ whole genome shotgun (WGS) entry which is preliminary data.</text>
</comment>
<gene>
    <name evidence="1" type="ORF">B0T14DRAFT_560139</name>
</gene>
<dbReference type="AlphaFoldDB" id="A0AA40CCH8"/>
<accession>A0AA40CCH8</accession>
<dbReference type="EMBL" id="JAULSU010000001">
    <property type="protein sequence ID" value="KAK0632449.1"/>
    <property type="molecule type" value="Genomic_DNA"/>
</dbReference>
<name>A0AA40CCH8_9PEZI</name>
<dbReference type="Proteomes" id="UP001175000">
    <property type="component" value="Unassembled WGS sequence"/>
</dbReference>